<keyword evidence="5 9" id="KW-0169">Cobalamin biosynthesis</keyword>
<dbReference type="Pfam" id="PF03186">
    <property type="entry name" value="CobD_Cbib"/>
    <property type="match status" value="1"/>
</dbReference>
<evidence type="ECO:0000256" key="9">
    <source>
        <dbReference type="HAMAP-Rule" id="MF_00024"/>
    </source>
</evidence>
<comment type="caution">
    <text evidence="10">The sequence shown here is derived from an EMBL/GenBank/DDBJ whole genome shotgun (WGS) entry which is preliminary data.</text>
</comment>
<feature type="transmembrane region" description="Helical" evidence="9">
    <location>
        <begin position="63"/>
        <end position="82"/>
    </location>
</feature>
<comment type="caution">
    <text evidence="9">Lacks conserved residue(s) required for the propagation of feature annotation.</text>
</comment>
<evidence type="ECO:0000256" key="4">
    <source>
        <dbReference type="ARBA" id="ARBA00022475"/>
    </source>
</evidence>
<comment type="pathway">
    <text evidence="2 9">Cofactor biosynthesis; adenosylcobalamin biosynthesis.</text>
</comment>
<protein>
    <recommendedName>
        <fullName evidence="9">Cobalamin biosynthesis protein CobD</fullName>
    </recommendedName>
</protein>
<dbReference type="UniPathway" id="UPA00148"/>
<evidence type="ECO:0000256" key="3">
    <source>
        <dbReference type="ARBA" id="ARBA00006263"/>
    </source>
</evidence>
<reference evidence="10 11" key="1">
    <citation type="submission" date="2017-08" db="EMBL/GenBank/DDBJ databases">
        <title>Infants hospitalized years apart are colonized by the same room-sourced microbial strains.</title>
        <authorList>
            <person name="Brooks B."/>
            <person name="Olm M.R."/>
            <person name="Firek B.A."/>
            <person name="Baker R."/>
            <person name="Thomas B.C."/>
            <person name="Morowitz M.J."/>
            <person name="Banfield J.F."/>
        </authorList>
    </citation>
    <scope>NUCLEOTIDE SEQUENCE [LARGE SCALE GENOMIC DNA]</scope>
    <source>
        <strain evidence="10">S2_005_003_R2_43</strain>
    </source>
</reference>
<comment type="similarity">
    <text evidence="3 9">Belongs to the CobD/CbiB family.</text>
</comment>
<keyword evidence="6 9" id="KW-0812">Transmembrane</keyword>
<dbReference type="Proteomes" id="UP000249577">
    <property type="component" value="Unassembled WGS sequence"/>
</dbReference>
<keyword evidence="8 9" id="KW-0472">Membrane</keyword>
<feature type="transmembrane region" description="Helical" evidence="9">
    <location>
        <begin position="299"/>
        <end position="322"/>
    </location>
</feature>
<dbReference type="InterPro" id="IPR004485">
    <property type="entry name" value="Cobalamin_biosynth_CobD/CbiB"/>
</dbReference>
<dbReference type="GO" id="GO:0048472">
    <property type="term" value="F:threonine-phosphate decarboxylase activity"/>
    <property type="evidence" value="ECO:0007669"/>
    <property type="project" value="InterPro"/>
</dbReference>
<gene>
    <name evidence="9" type="primary">cobD</name>
    <name evidence="10" type="ORF">DI565_11035</name>
</gene>
<name>A0A2W5KG03_ANCNO</name>
<keyword evidence="7 9" id="KW-1133">Transmembrane helix</keyword>
<dbReference type="HAMAP" id="MF_00024">
    <property type="entry name" value="CobD_CbiB"/>
    <property type="match status" value="1"/>
</dbReference>
<dbReference type="PANTHER" id="PTHR34308:SF1">
    <property type="entry name" value="COBALAMIN BIOSYNTHESIS PROTEIN CBIB"/>
    <property type="match status" value="1"/>
</dbReference>
<dbReference type="EMBL" id="QFPN01000005">
    <property type="protein sequence ID" value="PZQ14969.1"/>
    <property type="molecule type" value="Genomic_DNA"/>
</dbReference>
<dbReference type="PANTHER" id="PTHR34308">
    <property type="entry name" value="COBALAMIN BIOSYNTHESIS PROTEIN CBIB"/>
    <property type="match status" value="1"/>
</dbReference>
<keyword evidence="4 9" id="KW-1003">Cell membrane</keyword>
<evidence type="ECO:0000256" key="8">
    <source>
        <dbReference type="ARBA" id="ARBA00023136"/>
    </source>
</evidence>
<evidence type="ECO:0000256" key="6">
    <source>
        <dbReference type="ARBA" id="ARBA00022692"/>
    </source>
</evidence>
<evidence type="ECO:0000256" key="2">
    <source>
        <dbReference type="ARBA" id="ARBA00004953"/>
    </source>
</evidence>
<evidence type="ECO:0000313" key="10">
    <source>
        <dbReference type="EMBL" id="PZQ14969.1"/>
    </source>
</evidence>
<proteinExistence type="inferred from homology"/>
<comment type="function">
    <text evidence="9">Converts cobyric acid to cobinamide by the addition of aminopropanol on the F carboxylic group.</text>
</comment>
<organism evidence="10 11">
    <name type="scientific">Ancylobacter novellus</name>
    <name type="common">Thiobacillus novellus</name>
    <dbReference type="NCBI Taxonomy" id="921"/>
    <lineage>
        <taxon>Bacteria</taxon>
        <taxon>Pseudomonadati</taxon>
        <taxon>Pseudomonadota</taxon>
        <taxon>Alphaproteobacteria</taxon>
        <taxon>Hyphomicrobiales</taxon>
        <taxon>Xanthobacteraceae</taxon>
        <taxon>Ancylobacter</taxon>
    </lineage>
</organism>
<dbReference type="NCBIfam" id="TIGR00380">
    <property type="entry name" value="cobal_cbiB"/>
    <property type="match status" value="1"/>
</dbReference>
<evidence type="ECO:0000313" key="11">
    <source>
        <dbReference type="Proteomes" id="UP000249577"/>
    </source>
</evidence>
<accession>A0A2W5KG03</accession>
<dbReference type="GO" id="GO:0009236">
    <property type="term" value="P:cobalamin biosynthetic process"/>
    <property type="evidence" value="ECO:0007669"/>
    <property type="project" value="UniProtKB-UniRule"/>
</dbReference>
<dbReference type="GO" id="GO:0005886">
    <property type="term" value="C:plasma membrane"/>
    <property type="evidence" value="ECO:0007669"/>
    <property type="project" value="UniProtKB-SubCell"/>
</dbReference>
<dbReference type="GO" id="GO:0015420">
    <property type="term" value="F:ABC-type vitamin B12 transporter activity"/>
    <property type="evidence" value="ECO:0007669"/>
    <property type="project" value="UniProtKB-UniRule"/>
</dbReference>
<evidence type="ECO:0000256" key="5">
    <source>
        <dbReference type="ARBA" id="ARBA00022573"/>
    </source>
</evidence>
<comment type="subcellular location">
    <subcellularLocation>
        <location evidence="1 9">Cell membrane</location>
        <topology evidence="1 9">Multi-pass membrane protein</topology>
    </subcellularLocation>
</comment>
<evidence type="ECO:0000256" key="1">
    <source>
        <dbReference type="ARBA" id="ARBA00004651"/>
    </source>
</evidence>
<evidence type="ECO:0000256" key="7">
    <source>
        <dbReference type="ARBA" id="ARBA00022989"/>
    </source>
</evidence>
<dbReference type="AlphaFoldDB" id="A0A2W5KG03"/>
<feature type="transmembrane region" description="Helical" evidence="9">
    <location>
        <begin position="162"/>
        <end position="183"/>
    </location>
</feature>
<sequence>MDIAHHALIALIALGVDAVVGDPERLWRRLSHPVVLIGAAIGRLDARLNRLELDESVRRRRGVVAVAILVAGAAAVGFAISWPLAGLPFGWVVEGALASILIAQKSLYQHVRAVRVAFMAGGLGAARHAVSMIVGRDPKRLDEAGVSRAAIESAAENFSDGVVAPTFWLVVFGLPGLLAYKAINTADSMIGHKTERHRAFGWAAARLDDLVNLPASRLSAVVVALAALLTGRSAAGSLKAARADARLHASPNAGWPEAAFGGALGLALGGPRVYSGVAVDDPWMNREGRQAATPADIGAALRLLAASCGVHAALVAAAWGLATLLG</sequence>